<dbReference type="Pfam" id="PF01565">
    <property type="entry name" value="FAD_binding_4"/>
    <property type="match status" value="1"/>
</dbReference>
<dbReference type="GO" id="GO:0016899">
    <property type="term" value="F:oxidoreductase activity, acting on the CH-OH group of donors, oxygen as acceptor"/>
    <property type="evidence" value="ECO:0007669"/>
    <property type="project" value="InterPro"/>
</dbReference>
<protein>
    <submittedName>
        <fullName evidence="2">FAD-binding oxidoreductase</fullName>
    </submittedName>
</protein>
<evidence type="ECO:0000259" key="1">
    <source>
        <dbReference type="PROSITE" id="PS51387"/>
    </source>
</evidence>
<dbReference type="InterPro" id="IPR006094">
    <property type="entry name" value="Oxid_FAD_bind_N"/>
</dbReference>
<sequence length="450" mass="49497">MVSQTVSSWGNLARSSSTLYGLRSRHDAFPAIPVGSTILPYGNGRSYGDSCLNPGGALLLTRSMDRFIAFDRDAGLITCEAGVLLADILQLTGPAGWFLAVVPGTSAVTVGGAIANDVHGKNHHRAGTFGRHVREFELLRSDGQRLTCSPQTNADWFGATIGGLGLTGLITCAQLQLRRIAGAEMELEVIRFANLDEFFRLSEVSDQNFEYTVAWIDCLSRGRSLGRGLLQRANHSASPVEHPKHRMGHLAVPFTPPFSLVNTATLRLFNFLYYHRPGTKRHRREHFQSFFFPLDSVANWNRLYGPRGFYQYQCVIPGQAGPEMTAQLLEKIARSGQGSFLAVLKQFGSLTSPGMLSFPRCGVTLALDFPNTGARIERLFIHLDEIVAAAGGRLYPAKDARMPAELFRNTYPRWGEFERYVDPAFSSGFWRRVTQGEVVVHGGGPATESA</sequence>
<organism evidence="2 3">
    <name type="scientific">Candidatus Segetimicrobium genomatis</name>
    <dbReference type="NCBI Taxonomy" id="2569760"/>
    <lineage>
        <taxon>Bacteria</taxon>
        <taxon>Bacillati</taxon>
        <taxon>Candidatus Sysuimicrobiota</taxon>
        <taxon>Candidatus Sysuimicrobiia</taxon>
        <taxon>Candidatus Sysuimicrobiales</taxon>
        <taxon>Candidatus Segetimicrobiaceae</taxon>
        <taxon>Candidatus Segetimicrobium</taxon>
    </lineage>
</organism>
<dbReference type="SUPFAM" id="SSF56176">
    <property type="entry name" value="FAD-binding/transporter-associated domain-like"/>
    <property type="match status" value="1"/>
</dbReference>
<gene>
    <name evidence="2" type="ORF">E6H00_02915</name>
</gene>
<dbReference type="InterPro" id="IPR010031">
    <property type="entry name" value="FAD_lactone_oxidase-like"/>
</dbReference>
<dbReference type="Proteomes" id="UP000318509">
    <property type="component" value="Unassembled WGS sequence"/>
</dbReference>
<dbReference type="InterPro" id="IPR016166">
    <property type="entry name" value="FAD-bd_PCMH"/>
</dbReference>
<proteinExistence type="predicted"/>
<dbReference type="InterPro" id="IPR016169">
    <property type="entry name" value="FAD-bd_PCMH_sub2"/>
</dbReference>
<evidence type="ECO:0000313" key="2">
    <source>
        <dbReference type="EMBL" id="TMI92319.1"/>
    </source>
</evidence>
<dbReference type="PROSITE" id="PS51387">
    <property type="entry name" value="FAD_PCMH"/>
    <property type="match status" value="1"/>
</dbReference>
<comment type="caution">
    <text evidence="2">The sequence shown here is derived from an EMBL/GenBank/DDBJ whole genome shotgun (WGS) entry which is preliminary data.</text>
</comment>
<dbReference type="GO" id="GO:0071949">
    <property type="term" value="F:FAD binding"/>
    <property type="evidence" value="ECO:0007669"/>
    <property type="project" value="InterPro"/>
</dbReference>
<dbReference type="AlphaFoldDB" id="A0A537K961"/>
<feature type="domain" description="FAD-binding PCMH-type" evidence="1">
    <location>
        <begin position="12"/>
        <end position="180"/>
    </location>
</feature>
<reference evidence="2 3" key="1">
    <citation type="journal article" date="2019" name="Nat. Microbiol.">
        <title>Mediterranean grassland soil C-N compound turnover is dependent on rainfall and depth, and is mediated by genomically divergent microorganisms.</title>
        <authorList>
            <person name="Diamond S."/>
            <person name="Andeer P.F."/>
            <person name="Li Z."/>
            <person name="Crits-Christoph A."/>
            <person name="Burstein D."/>
            <person name="Anantharaman K."/>
            <person name="Lane K.R."/>
            <person name="Thomas B.C."/>
            <person name="Pan C."/>
            <person name="Northen T.R."/>
            <person name="Banfield J.F."/>
        </authorList>
    </citation>
    <scope>NUCLEOTIDE SEQUENCE [LARGE SCALE GENOMIC DNA]</scope>
    <source>
        <strain evidence="2">NP_3</strain>
    </source>
</reference>
<name>A0A537K961_9BACT</name>
<dbReference type="InterPro" id="IPR036318">
    <property type="entry name" value="FAD-bd_PCMH-like_sf"/>
</dbReference>
<accession>A0A537K961</accession>
<dbReference type="PANTHER" id="PTHR43762:SF1">
    <property type="entry name" value="D-ARABINONO-1,4-LACTONE OXIDASE"/>
    <property type="match status" value="1"/>
</dbReference>
<evidence type="ECO:0000313" key="3">
    <source>
        <dbReference type="Proteomes" id="UP000318509"/>
    </source>
</evidence>
<dbReference type="EMBL" id="VBAK01000065">
    <property type="protein sequence ID" value="TMI92319.1"/>
    <property type="molecule type" value="Genomic_DNA"/>
</dbReference>
<dbReference type="Gene3D" id="3.30.465.10">
    <property type="match status" value="1"/>
</dbReference>
<dbReference type="PANTHER" id="PTHR43762">
    <property type="entry name" value="L-GULONOLACTONE OXIDASE"/>
    <property type="match status" value="1"/>
</dbReference>